<evidence type="ECO:0000313" key="1">
    <source>
        <dbReference type="EMBL" id="KXB08164.1"/>
    </source>
</evidence>
<name>A0A133VNZ2_9EURY</name>
<gene>
    <name evidence="1" type="ORF">AKJ58_00760</name>
</gene>
<comment type="caution">
    <text evidence="1">The sequence shown here is derived from an EMBL/GenBank/DDBJ whole genome shotgun (WGS) entry which is preliminary data.</text>
</comment>
<keyword evidence="2" id="KW-1185">Reference proteome</keyword>
<proteinExistence type="predicted"/>
<accession>A0A133VNZ2</accession>
<dbReference type="Proteomes" id="UP000070256">
    <property type="component" value="Unassembled WGS sequence"/>
</dbReference>
<evidence type="ECO:0000313" key="2">
    <source>
        <dbReference type="Proteomes" id="UP000070256"/>
    </source>
</evidence>
<organism evidence="1 2">
    <name type="scientific">candidate division MSBL1 archaeon SCGC-AAA385D11</name>
    <dbReference type="NCBI Taxonomy" id="1698286"/>
    <lineage>
        <taxon>Archaea</taxon>
        <taxon>Methanobacteriati</taxon>
        <taxon>Methanobacteriota</taxon>
        <taxon>candidate division MSBL1</taxon>
    </lineage>
</organism>
<protein>
    <submittedName>
        <fullName evidence="1">Uncharacterized protein</fullName>
    </submittedName>
</protein>
<dbReference type="AlphaFoldDB" id="A0A133VNZ2"/>
<dbReference type="EMBL" id="LHYK01000009">
    <property type="protein sequence ID" value="KXB08164.1"/>
    <property type="molecule type" value="Genomic_DNA"/>
</dbReference>
<reference evidence="1 2" key="1">
    <citation type="journal article" date="2016" name="Sci. Rep.">
        <title>Metabolic traits of an uncultured archaeal lineage -MSBL1- from brine pools of the Red Sea.</title>
        <authorList>
            <person name="Mwirichia R."/>
            <person name="Alam I."/>
            <person name="Rashid M."/>
            <person name="Vinu M."/>
            <person name="Ba-Alawi W."/>
            <person name="Anthony Kamau A."/>
            <person name="Kamanda Ngugi D."/>
            <person name="Goker M."/>
            <person name="Klenk H.P."/>
            <person name="Bajic V."/>
            <person name="Stingl U."/>
        </authorList>
    </citation>
    <scope>NUCLEOTIDE SEQUENCE [LARGE SCALE GENOMIC DNA]</scope>
    <source>
        <strain evidence="1">SCGC-AAA385D11</strain>
    </source>
</reference>
<sequence length="69" mass="8114">MLAILLQLFLLSLLLFLFFLLLDDAYLSRFRIVFLNLLPFIDSKGLQIFPSFLFILKFVYVNPPFLKLG</sequence>